<dbReference type="PANTHER" id="PTHR20857:SF15">
    <property type="entry name" value="THIAMINE-PHOSPHATE SYNTHASE"/>
    <property type="match status" value="1"/>
</dbReference>
<dbReference type="HAMAP" id="MF_00097">
    <property type="entry name" value="TMP_synthase"/>
    <property type="match status" value="1"/>
</dbReference>
<dbReference type="GO" id="GO:0009228">
    <property type="term" value="P:thiamine biosynthetic process"/>
    <property type="evidence" value="ECO:0007669"/>
    <property type="project" value="UniProtKB-KW"/>
</dbReference>
<keyword evidence="6 10" id="KW-0784">Thiamine biosynthesis</keyword>
<dbReference type="CDD" id="cd00564">
    <property type="entry name" value="TMP_TenI"/>
    <property type="match status" value="1"/>
</dbReference>
<evidence type="ECO:0000313" key="19">
    <source>
        <dbReference type="Proteomes" id="UP000489351"/>
    </source>
</evidence>
<feature type="binding site" evidence="10">
    <location>
        <begin position="183"/>
        <end position="184"/>
    </location>
    <ligand>
        <name>2-[(2R,5Z)-2-carboxy-4-methylthiazol-5(2H)-ylidene]ethyl phosphate</name>
        <dbReference type="ChEBI" id="CHEBI:62899"/>
    </ligand>
</feature>
<comment type="function">
    <text evidence="1 10">Condenses 4-methyl-5-(beta-hydroxyethyl)thiazole monophosphate (THZ-P) and 2-methyl-4-amino-5-hydroxymethyl pyrimidine pyrophosphate (HMP-PP) to form thiamine monophosphate (TMP).</text>
</comment>
<dbReference type="GO" id="GO:0000287">
    <property type="term" value="F:magnesium ion binding"/>
    <property type="evidence" value="ECO:0007669"/>
    <property type="project" value="UniProtKB-UniRule"/>
</dbReference>
<accession>A0A3S0NKD7</accession>
<evidence type="ECO:0000256" key="10">
    <source>
        <dbReference type="HAMAP-Rule" id="MF_00097"/>
    </source>
</evidence>
<evidence type="ECO:0000313" key="14">
    <source>
        <dbReference type="EMBL" id="KAA6232640.1"/>
    </source>
</evidence>
<dbReference type="GO" id="GO:0004789">
    <property type="term" value="F:thiamine-phosphate diphosphorylase activity"/>
    <property type="evidence" value="ECO:0007669"/>
    <property type="project" value="UniProtKB-UniRule"/>
</dbReference>
<dbReference type="Proteomes" id="UP000489351">
    <property type="component" value="Unassembled WGS sequence"/>
</dbReference>
<evidence type="ECO:0000313" key="17">
    <source>
        <dbReference type="Proteomes" id="UP000279908"/>
    </source>
</evidence>
<dbReference type="InterPro" id="IPR034291">
    <property type="entry name" value="TMP_synthase"/>
</dbReference>
<feature type="binding site" evidence="10">
    <location>
        <begin position="35"/>
        <end position="39"/>
    </location>
    <ligand>
        <name>4-amino-2-methyl-5-(diphosphooxymethyl)pyrimidine</name>
        <dbReference type="ChEBI" id="CHEBI:57841"/>
    </ligand>
</feature>
<dbReference type="PANTHER" id="PTHR20857">
    <property type="entry name" value="THIAMINE-PHOSPHATE PYROPHOSPHORYLASE"/>
    <property type="match status" value="1"/>
</dbReference>
<dbReference type="AlphaFoldDB" id="A0A3S0NKD7"/>
<feature type="domain" description="Thiamine phosphate synthase/TenI" evidence="13">
    <location>
        <begin position="9"/>
        <end position="186"/>
    </location>
</feature>
<reference evidence="14 18" key="2">
    <citation type="submission" date="2019-07" db="EMBL/GenBank/DDBJ databases">
        <title>Draft genome Sequence of Chlorobium phaeovibrioides sp. strain PhvTcv-s14, from the Phylum Chlorobi.</title>
        <authorList>
            <person name="Babenko V."/>
            <person name="Boldyreva D."/>
            <person name="Kanygina A."/>
            <person name="Selezneva O."/>
            <person name="Akopiyan T."/>
            <person name="Lunina O."/>
        </authorList>
    </citation>
    <scope>NUCLEOTIDE SEQUENCE [LARGE SCALE GENOMIC DNA]</scope>
    <source>
        <strain evidence="14 18">GrTcv12</strain>
    </source>
</reference>
<reference evidence="15 19" key="3">
    <citation type="submission" date="2019-11" db="EMBL/GenBank/DDBJ databases">
        <title>Green- and brown-colored morphotypes of Chlorobia in the stratified aquatic ecosystems of Kandalaksha Gulf (White Sea): A model for study of the accessory genome evolution.</title>
        <authorList>
            <person name="Grouzdev D.S."/>
        </authorList>
    </citation>
    <scope>NUCLEOTIDE SEQUENCE [LARGE SCALE GENOMIC DNA]</scope>
    <source>
        <strain evidence="15 19">ZM</strain>
    </source>
</reference>
<evidence type="ECO:0000256" key="1">
    <source>
        <dbReference type="ARBA" id="ARBA00003814"/>
    </source>
</evidence>
<dbReference type="GO" id="GO:0005737">
    <property type="term" value="C:cytoplasm"/>
    <property type="evidence" value="ECO:0007669"/>
    <property type="project" value="TreeGrafter"/>
</dbReference>
<dbReference type="Proteomes" id="UP000327458">
    <property type="component" value="Unassembled WGS sequence"/>
</dbReference>
<dbReference type="NCBIfam" id="TIGR00693">
    <property type="entry name" value="thiE"/>
    <property type="match status" value="1"/>
</dbReference>
<keyword evidence="3 10" id="KW-0808">Transferase</keyword>
<evidence type="ECO:0000256" key="5">
    <source>
        <dbReference type="ARBA" id="ARBA00022842"/>
    </source>
</evidence>
<comment type="cofactor">
    <cofactor evidence="10">
        <name>Mg(2+)</name>
        <dbReference type="ChEBI" id="CHEBI:18420"/>
    </cofactor>
    <text evidence="10">Binds 1 Mg(2+) ion per subunit.</text>
</comment>
<comment type="catalytic activity">
    <reaction evidence="8 10 11">
        <text>2-(2-carboxy-4-methylthiazol-5-yl)ethyl phosphate + 4-amino-2-methyl-5-(diphosphooxymethyl)pyrimidine + 2 H(+) = thiamine phosphate + CO2 + diphosphate</text>
        <dbReference type="Rhea" id="RHEA:47848"/>
        <dbReference type="ChEBI" id="CHEBI:15378"/>
        <dbReference type="ChEBI" id="CHEBI:16526"/>
        <dbReference type="ChEBI" id="CHEBI:33019"/>
        <dbReference type="ChEBI" id="CHEBI:37575"/>
        <dbReference type="ChEBI" id="CHEBI:57841"/>
        <dbReference type="ChEBI" id="CHEBI:62890"/>
        <dbReference type="EC" id="2.5.1.3"/>
    </reaction>
</comment>
<evidence type="ECO:0000313" key="16">
    <source>
        <dbReference type="EMBL" id="RTY39924.1"/>
    </source>
</evidence>
<evidence type="ECO:0000256" key="11">
    <source>
        <dbReference type="RuleBase" id="RU003826"/>
    </source>
</evidence>
<feature type="binding site" evidence="10">
    <location>
        <position position="135"/>
    </location>
    <ligand>
        <name>4-amino-2-methyl-5-(diphosphooxymethyl)pyrimidine</name>
        <dbReference type="ChEBI" id="CHEBI:57841"/>
    </ligand>
</feature>
<proteinExistence type="inferred from homology"/>
<dbReference type="Proteomes" id="UP000279908">
    <property type="component" value="Unassembled WGS sequence"/>
</dbReference>
<protein>
    <recommendedName>
        <fullName evidence="10">Thiamine-phosphate synthase</fullName>
        <shortName evidence="10">TP synthase</shortName>
        <shortName evidence="10">TPS</shortName>
        <ecNumber evidence="10">2.5.1.3</ecNumber>
    </recommendedName>
    <alternativeName>
        <fullName evidence="10">Thiamine-phosphate pyrophosphorylase</fullName>
        <shortName evidence="10">TMP pyrophosphorylase</shortName>
        <shortName evidence="10">TMP-PPase</shortName>
    </alternativeName>
</protein>
<feature type="binding site" evidence="10">
    <location>
        <position position="67"/>
    </location>
    <ligand>
        <name>4-amino-2-methyl-5-(diphosphooxymethyl)pyrimidine</name>
        <dbReference type="ChEBI" id="CHEBI:57841"/>
    </ligand>
</feature>
<dbReference type="InterPro" id="IPR022998">
    <property type="entry name" value="ThiamineP_synth_TenI"/>
</dbReference>
<dbReference type="EMBL" id="VMRG01000001">
    <property type="protein sequence ID" value="KAA6232640.1"/>
    <property type="molecule type" value="Genomic_DNA"/>
</dbReference>
<dbReference type="SUPFAM" id="SSF51391">
    <property type="entry name" value="Thiamin phosphate synthase"/>
    <property type="match status" value="1"/>
</dbReference>
<dbReference type="Gene3D" id="3.20.20.70">
    <property type="entry name" value="Aldolase class I"/>
    <property type="match status" value="1"/>
</dbReference>
<evidence type="ECO:0000256" key="7">
    <source>
        <dbReference type="ARBA" id="ARBA00047334"/>
    </source>
</evidence>
<comment type="catalytic activity">
    <reaction evidence="7 10 11">
        <text>4-methyl-5-(2-phosphooxyethyl)-thiazole + 4-amino-2-methyl-5-(diphosphooxymethyl)pyrimidine + H(+) = thiamine phosphate + diphosphate</text>
        <dbReference type="Rhea" id="RHEA:22328"/>
        <dbReference type="ChEBI" id="CHEBI:15378"/>
        <dbReference type="ChEBI" id="CHEBI:33019"/>
        <dbReference type="ChEBI" id="CHEBI:37575"/>
        <dbReference type="ChEBI" id="CHEBI:57841"/>
        <dbReference type="ChEBI" id="CHEBI:58296"/>
        <dbReference type="EC" id="2.5.1.3"/>
    </reaction>
</comment>
<evidence type="ECO:0000313" key="15">
    <source>
        <dbReference type="EMBL" id="MWV53712.1"/>
    </source>
</evidence>
<dbReference type="EC" id="2.5.1.3" evidence="10"/>
<feature type="binding site" evidence="10">
    <location>
        <position position="68"/>
    </location>
    <ligand>
        <name>Mg(2+)</name>
        <dbReference type="ChEBI" id="CHEBI:18420"/>
    </ligand>
</feature>
<comment type="catalytic activity">
    <reaction evidence="9 10 11">
        <text>2-[(2R,5Z)-2-carboxy-4-methylthiazol-5(2H)-ylidene]ethyl phosphate + 4-amino-2-methyl-5-(diphosphooxymethyl)pyrimidine + 2 H(+) = thiamine phosphate + CO2 + diphosphate</text>
        <dbReference type="Rhea" id="RHEA:47844"/>
        <dbReference type="ChEBI" id="CHEBI:15378"/>
        <dbReference type="ChEBI" id="CHEBI:16526"/>
        <dbReference type="ChEBI" id="CHEBI:33019"/>
        <dbReference type="ChEBI" id="CHEBI:37575"/>
        <dbReference type="ChEBI" id="CHEBI:57841"/>
        <dbReference type="ChEBI" id="CHEBI:62899"/>
        <dbReference type="EC" id="2.5.1.3"/>
    </reaction>
</comment>
<dbReference type="RefSeq" id="WP_126383285.1">
    <property type="nucleotide sequence ID" value="NZ_RXYK01000001.1"/>
</dbReference>
<dbReference type="UniPathway" id="UPA00060">
    <property type="reaction ID" value="UER00141"/>
</dbReference>
<dbReference type="GO" id="GO:0009229">
    <property type="term" value="P:thiamine diphosphate biosynthetic process"/>
    <property type="evidence" value="ECO:0007669"/>
    <property type="project" value="UniProtKB-UniRule"/>
</dbReference>
<comment type="pathway">
    <text evidence="2 10 12">Cofactor biosynthesis; thiamine diphosphate biosynthesis; thiamine phosphate from 4-amino-2-methyl-5-diphosphomethylpyrimidine and 4-methyl-5-(2-phosphoethyl)-thiazole: step 1/1.</text>
</comment>
<feature type="binding site" evidence="10">
    <location>
        <position position="106"/>
    </location>
    <ligand>
        <name>4-amino-2-methyl-5-(diphosphooxymethyl)pyrimidine</name>
        <dbReference type="ChEBI" id="CHEBI:57841"/>
    </ligand>
</feature>
<gene>
    <name evidence="10 16" type="primary">thiE</name>
    <name evidence="16" type="ORF">EKD02_00565</name>
    <name evidence="14" type="ORF">FP507_05785</name>
    <name evidence="15" type="ORF">GJ685_01365</name>
</gene>
<sequence>MMFPSRPMLCVITDEELPPVTFARQALWGGATILQLRNKTASGRDLCRWSEAILPLTRQHNALFIVNDRLDIALATGADGVHLGQDDLPATVARKLLGPDRIIGVSTGTREEALQAEKEGADYVGFGHIFPTGSKDKPLPPVGTRALQETASLLSIPLIAIGGIQLENARRVISCGASGIAVISAVSRHPDPRIAAEALVREMAEGMLL</sequence>
<dbReference type="InterPro" id="IPR013785">
    <property type="entry name" value="Aldolase_TIM"/>
</dbReference>
<dbReference type="Pfam" id="PF02581">
    <property type="entry name" value="TMP-TENI"/>
    <property type="match status" value="1"/>
</dbReference>
<organism evidence="16 17">
    <name type="scientific">Chlorobium phaeovibrioides</name>
    <dbReference type="NCBI Taxonomy" id="1094"/>
    <lineage>
        <taxon>Bacteria</taxon>
        <taxon>Pseudomonadati</taxon>
        <taxon>Chlorobiota</taxon>
        <taxon>Chlorobiia</taxon>
        <taxon>Chlorobiales</taxon>
        <taxon>Chlorobiaceae</taxon>
        <taxon>Chlorobium/Pelodictyon group</taxon>
        <taxon>Chlorobium</taxon>
    </lineage>
</organism>
<evidence type="ECO:0000256" key="3">
    <source>
        <dbReference type="ARBA" id="ARBA00022679"/>
    </source>
</evidence>
<comment type="similarity">
    <text evidence="10 11">Belongs to the thiamine-phosphate synthase family.</text>
</comment>
<reference evidence="16 17" key="1">
    <citation type="submission" date="2018-12" db="EMBL/GenBank/DDBJ databases">
        <authorList>
            <person name="Lunina O.N."/>
            <person name="Grouzdev D.S."/>
            <person name="Gorlenko V.M."/>
            <person name="Savvichev A.S."/>
        </authorList>
    </citation>
    <scope>NUCLEOTIDE SEQUENCE [LARGE SCALE GENOMIC DNA]</scope>
    <source>
        <strain evidence="16 17">BrKhr-17</strain>
    </source>
</reference>
<keyword evidence="5 10" id="KW-0460">Magnesium</keyword>
<evidence type="ECO:0000313" key="18">
    <source>
        <dbReference type="Proteomes" id="UP000327458"/>
    </source>
</evidence>
<feature type="binding site" evidence="10">
    <location>
        <position position="87"/>
    </location>
    <ligand>
        <name>Mg(2+)</name>
        <dbReference type="ChEBI" id="CHEBI:18420"/>
    </ligand>
</feature>
<evidence type="ECO:0000256" key="6">
    <source>
        <dbReference type="ARBA" id="ARBA00022977"/>
    </source>
</evidence>
<feature type="binding site" evidence="10">
    <location>
        <position position="163"/>
    </location>
    <ligand>
        <name>2-[(2R,5Z)-2-carboxy-4-methylthiazol-5(2H)-ylidene]ethyl phosphate</name>
        <dbReference type="ChEBI" id="CHEBI:62899"/>
    </ligand>
</feature>
<name>A0A3S0NKD7_CHLPH</name>
<evidence type="ECO:0000259" key="13">
    <source>
        <dbReference type="Pfam" id="PF02581"/>
    </source>
</evidence>
<evidence type="ECO:0000256" key="2">
    <source>
        <dbReference type="ARBA" id="ARBA00005165"/>
    </source>
</evidence>
<evidence type="ECO:0000256" key="9">
    <source>
        <dbReference type="ARBA" id="ARBA00047883"/>
    </source>
</evidence>
<dbReference type="InterPro" id="IPR036206">
    <property type="entry name" value="ThiamineP_synth_sf"/>
</dbReference>
<keyword evidence="19" id="KW-1185">Reference proteome</keyword>
<evidence type="ECO:0000256" key="8">
    <source>
        <dbReference type="ARBA" id="ARBA00047851"/>
    </source>
</evidence>
<dbReference type="FunFam" id="3.20.20.70:FF:000096">
    <property type="entry name" value="Thiamine-phosphate synthase"/>
    <property type="match status" value="1"/>
</dbReference>
<feature type="binding site" evidence="10">
    <location>
        <begin position="132"/>
        <end position="134"/>
    </location>
    <ligand>
        <name>2-[(2R,5Z)-2-carboxy-4-methylthiazol-5(2H)-ylidene]ethyl phosphate</name>
        <dbReference type="ChEBI" id="CHEBI:62899"/>
    </ligand>
</feature>
<keyword evidence="4 10" id="KW-0479">Metal-binding</keyword>
<evidence type="ECO:0000256" key="4">
    <source>
        <dbReference type="ARBA" id="ARBA00022723"/>
    </source>
</evidence>
<dbReference type="EMBL" id="WUBZ01000003">
    <property type="protein sequence ID" value="MWV53712.1"/>
    <property type="molecule type" value="Genomic_DNA"/>
</dbReference>
<dbReference type="EMBL" id="RXYK01000001">
    <property type="protein sequence ID" value="RTY39924.1"/>
    <property type="molecule type" value="Genomic_DNA"/>
</dbReference>
<evidence type="ECO:0000256" key="12">
    <source>
        <dbReference type="RuleBase" id="RU004253"/>
    </source>
</evidence>
<comment type="caution">
    <text evidence="16">The sequence shown here is derived from an EMBL/GenBank/DDBJ whole genome shotgun (WGS) entry which is preliminary data.</text>
</comment>